<keyword evidence="12" id="KW-1185">Reference proteome</keyword>
<comment type="similarity">
    <text evidence="3 10">Belongs to the FMO family.</text>
</comment>
<proteinExistence type="inferred from homology"/>
<evidence type="ECO:0000256" key="6">
    <source>
        <dbReference type="ARBA" id="ARBA00022857"/>
    </source>
</evidence>
<dbReference type="Proteomes" id="UP001293593">
    <property type="component" value="Unassembled WGS sequence"/>
</dbReference>
<dbReference type="Gene3D" id="3.50.50.60">
    <property type="entry name" value="FAD/NAD(P)-binding domain"/>
    <property type="match status" value="1"/>
</dbReference>
<dbReference type="EC" id="1.-.-.-" evidence="10"/>
<dbReference type="AlphaFoldDB" id="A0AAE1JRZ0"/>
<keyword evidence="10" id="KW-0503">Monooxygenase</keyword>
<dbReference type="GO" id="GO:0103075">
    <property type="term" value="F:indole-3-pyruvate monooxygenase activity"/>
    <property type="evidence" value="ECO:0007669"/>
    <property type="project" value="UniProtKB-EC"/>
</dbReference>
<dbReference type="GO" id="GO:0050660">
    <property type="term" value="F:flavin adenine dinucleotide binding"/>
    <property type="evidence" value="ECO:0007669"/>
    <property type="project" value="InterPro"/>
</dbReference>
<dbReference type="InterPro" id="IPR036188">
    <property type="entry name" value="FAD/NAD-bd_sf"/>
</dbReference>
<dbReference type="PANTHER" id="PTHR43539">
    <property type="entry name" value="FLAVIN-BINDING MONOOXYGENASE-LIKE PROTEIN (AFU_ORTHOLOGUE AFUA_4G09220)"/>
    <property type="match status" value="1"/>
</dbReference>
<accession>A0AAE1JRZ0</accession>
<evidence type="ECO:0000256" key="8">
    <source>
        <dbReference type="ARBA" id="ARBA00023070"/>
    </source>
</evidence>
<evidence type="ECO:0000256" key="5">
    <source>
        <dbReference type="ARBA" id="ARBA00022827"/>
    </source>
</evidence>
<organism evidence="11 12">
    <name type="scientific">Acacia crassicarpa</name>
    <name type="common">northern wattle</name>
    <dbReference type="NCBI Taxonomy" id="499986"/>
    <lineage>
        <taxon>Eukaryota</taxon>
        <taxon>Viridiplantae</taxon>
        <taxon>Streptophyta</taxon>
        <taxon>Embryophyta</taxon>
        <taxon>Tracheophyta</taxon>
        <taxon>Spermatophyta</taxon>
        <taxon>Magnoliopsida</taxon>
        <taxon>eudicotyledons</taxon>
        <taxon>Gunneridae</taxon>
        <taxon>Pentapetalae</taxon>
        <taxon>rosids</taxon>
        <taxon>fabids</taxon>
        <taxon>Fabales</taxon>
        <taxon>Fabaceae</taxon>
        <taxon>Caesalpinioideae</taxon>
        <taxon>mimosoid clade</taxon>
        <taxon>Acacieae</taxon>
        <taxon>Acacia</taxon>
    </lineage>
</organism>
<keyword evidence="5 10" id="KW-0274">FAD</keyword>
<evidence type="ECO:0000313" key="12">
    <source>
        <dbReference type="Proteomes" id="UP001293593"/>
    </source>
</evidence>
<reference evidence="11" key="1">
    <citation type="submission" date="2023-10" db="EMBL/GenBank/DDBJ databases">
        <title>Chromosome-level genome of the transformable northern wattle, Acacia crassicarpa.</title>
        <authorList>
            <person name="Massaro I."/>
            <person name="Sinha N.R."/>
            <person name="Poethig S."/>
            <person name="Leichty A.R."/>
        </authorList>
    </citation>
    <scope>NUCLEOTIDE SEQUENCE</scope>
    <source>
        <strain evidence="11">Acra3RX</strain>
        <tissue evidence="11">Leaf</tissue>
    </source>
</reference>
<keyword evidence="8" id="KW-0073">Auxin biosynthesis</keyword>
<dbReference type="GO" id="GO:0009851">
    <property type="term" value="P:auxin biosynthetic process"/>
    <property type="evidence" value="ECO:0007669"/>
    <property type="project" value="UniProtKB-KW"/>
</dbReference>
<dbReference type="InterPro" id="IPR000960">
    <property type="entry name" value="Flavin_mOase"/>
</dbReference>
<protein>
    <recommendedName>
        <fullName evidence="10">Flavin-containing monooxygenase</fullName>
        <ecNumber evidence="10">1.-.-.-</ecNumber>
    </recommendedName>
</protein>
<dbReference type="PRINTS" id="PR00469">
    <property type="entry name" value="PNDRDTASEII"/>
</dbReference>
<sequence length="394" mass="44218">MQEADVIVVGAGTSGLAASACLSRRSIPYILLEREDCHASLWQKYSYDRLHLHLRKEFCQLPHFPFPPSYPQYVPKKQFIQYLNDSVDHFHIRPFFHRAVELAQYDDAHHLWRVKARNRNSGEVEDYAGRFLVVASGETAEPRVPEIEGLDSFKGKILHSTGYKNGEEFQDESVLVVGSGNSGMEIALDLVNYGARPSIIVRSPVHILPRDVMHYASVLVKYLPPSTVEKLVMTSSRIVFGDLTKYGLPWPSEGPFTMKRKYGKFPIIDVGAIQKIKSGDIQVLGAEIERIRGNEVVFKDGKSLGFDSIVFCTGFKRSTHKWLKGGEDLLDEHGMATSKFPNHWKGKNGLYCVGLAQWGFRGANGDAEKIADDVASLLQSQSNDAELARELQHL</sequence>
<comment type="pathway">
    <text evidence="2">Plant hormone metabolism; auxin biosynthesis.</text>
</comment>
<dbReference type="PIRSF" id="PIRSF000332">
    <property type="entry name" value="FMO"/>
    <property type="match status" value="1"/>
</dbReference>
<evidence type="ECO:0000256" key="10">
    <source>
        <dbReference type="RuleBase" id="RU361177"/>
    </source>
</evidence>
<evidence type="ECO:0000256" key="1">
    <source>
        <dbReference type="ARBA" id="ARBA00001974"/>
    </source>
</evidence>
<dbReference type="GO" id="GO:0050661">
    <property type="term" value="F:NADP binding"/>
    <property type="evidence" value="ECO:0007669"/>
    <property type="project" value="InterPro"/>
</dbReference>
<comment type="cofactor">
    <cofactor evidence="1 10">
        <name>FAD</name>
        <dbReference type="ChEBI" id="CHEBI:57692"/>
    </cofactor>
</comment>
<keyword evidence="4 10" id="KW-0285">Flavoprotein</keyword>
<dbReference type="PRINTS" id="PR00368">
    <property type="entry name" value="FADPNR"/>
</dbReference>
<dbReference type="PANTHER" id="PTHR43539:SF52">
    <property type="entry name" value="FLAVIN-CONTAINING MONOOXYGENASE"/>
    <property type="match status" value="1"/>
</dbReference>
<evidence type="ECO:0000256" key="4">
    <source>
        <dbReference type="ARBA" id="ARBA00022630"/>
    </source>
</evidence>
<gene>
    <name evidence="11" type="ORF">QN277_021617</name>
</gene>
<evidence type="ECO:0000256" key="3">
    <source>
        <dbReference type="ARBA" id="ARBA00009183"/>
    </source>
</evidence>
<dbReference type="Pfam" id="PF00743">
    <property type="entry name" value="FMO-like"/>
    <property type="match status" value="1"/>
</dbReference>
<evidence type="ECO:0000256" key="9">
    <source>
        <dbReference type="ARBA" id="ARBA00047707"/>
    </source>
</evidence>
<evidence type="ECO:0000256" key="2">
    <source>
        <dbReference type="ARBA" id="ARBA00004814"/>
    </source>
</evidence>
<name>A0AAE1JRZ0_9FABA</name>
<evidence type="ECO:0000256" key="7">
    <source>
        <dbReference type="ARBA" id="ARBA00023002"/>
    </source>
</evidence>
<evidence type="ECO:0000313" key="11">
    <source>
        <dbReference type="EMBL" id="KAK4273163.1"/>
    </source>
</evidence>
<dbReference type="SUPFAM" id="SSF51905">
    <property type="entry name" value="FAD/NAD(P)-binding domain"/>
    <property type="match status" value="2"/>
</dbReference>
<keyword evidence="7 10" id="KW-0560">Oxidoreductase</keyword>
<comment type="caution">
    <text evidence="11">The sequence shown here is derived from an EMBL/GenBank/DDBJ whole genome shotgun (WGS) entry which is preliminary data.</text>
</comment>
<dbReference type="InterPro" id="IPR050982">
    <property type="entry name" value="Auxin_biosynth/cation_transpt"/>
</dbReference>
<dbReference type="GO" id="GO:0004499">
    <property type="term" value="F:N,N-dimethylaniline monooxygenase activity"/>
    <property type="evidence" value="ECO:0007669"/>
    <property type="project" value="InterPro"/>
</dbReference>
<comment type="catalytic activity">
    <reaction evidence="9">
        <text>indole-3-pyruvate + NADPH + O2 + H(+) = (indol-3-yl)acetate + CO2 + NADP(+) + H2O</text>
        <dbReference type="Rhea" id="RHEA:34331"/>
        <dbReference type="ChEBI" id="CHEBI:15377"/>
        <dbReference type="ChEBI" id="CHEBI:15378"/>
        <dbReference type="ChEBI" id="CHEBI:15379"/>
        <dbReference type="ChEBI" id="CHEBI:16526"/>
        <dbReference type="ChEBI" id="CHEBI:17640"/>
        <dbReference type="ChEBI" id="CHEBI:30854"/>
        <dbReference type="ChEBI" id="CHEBI:57783"/>
        <dbReference type="ChEBI" id="CHEBI:58349"/>
        <dbReference type="EC" id="1.14.13.168"/>
    </reaction>
</comment>
<dbReference type="InterPro" id="IPR020946">
    <property type="entry name" value="Flavin_mOase-like"/>
</dbReference>
<keyword evidence="6" id="KW-0521">NADP</keyword>
<dbReference type="EMBL" id="JAWXYG010000005">
    <property type="protein sequence ID" value="KAK4273163.1"/>
    <property type="molecule type" value="Genomic_DNA"/>
</dbReference>